<dbReference type="EMBL" id="CAJHIA010000011">
    <property type="protein sequence ID" value="CAD6443805.1"/>
    <property type="molecule type" value="Genomic_DNA"/>
</dbReference>
<dbReference type="Proteomes" id="UP000624404">
    <property type="component" value="Unassembled WGS sequence"/>
</dbReference>
<feature type="region of interest" description="Disordered" evidence="1">
    <location>
        <begin position="286"/>
        <end position="307"/>
    </location>
</feature>
<name>A0A8H2ZRD6_9HELO</name>
<organism evidence="2 3">
    <name type="scientific">Sclerotinia trifoliorum</name>
    <dbReference type="NCBI Taxonomy" id="28548"/>
    <lineage>
        <taxon>Eukaryota</taxon>
        <taxon>Fungi</taxon>
        <taxon>Dikarya</taxon>
        <taxon>Ascomycota</taxon>
        <taxon>Pezizomycotina</taxon>
        <taxon>Leotiomycetes</taxon>
        <taxon>Helotiales</taxon>
        <taxon>Sclerotiniaceae</taxon>
        <taxon>Sclerotinia</taxon>
    </lineage>
</organism>
<keyword evidence="3" id="KW-1185">Reference proteome</keyword>
<evidence type="ECO:0000313" key="3">
    <source>
        <dbReference type="Proteomes" id="UP000624404"/>
    </source>
</evidence>
<dbReference type="OrthoDB" id="5376140at2759"/>
<evidence type="ECO:0000313" key="2">
    <source>
        <dbReference type="EMBL" id="CAD6443805.1"/>
    </source>
</evidence>
<comment type="caution">
    <text evidence="2">The sequence shown here is derived from an EMBL/GenBank/DDBJ whole genome shotgun (WGS) entry which is preliminary data.</text>
</comment>
<sequence>MRGPGDDSPIEVFSCDHIIIDTFAQVIQELDRGGAGKRSLGDQRLTSLPLQVGECLKNMLRAVQARPGPKKGEICVSWADNEAEKLFRLHDIEHADNDFEKDSEDEMEAWKVCQCLQKIVNCTTVDNEVTFSDLVLTQSYFPMISRAHPPVAFFGLPPPAQKPAVQQSKLVLKLHSTKQSAFIPEAKNEKSCTGLGESSNHIDDEHFWIPNDKPKKNYPTPEDTLDCAPFPGFANRSGCTGTSSQPFGGRTGFERWKEELGVARDLQKVQSELQFTQKTLKVPEMEHRDMSQQNAKLKLQMADDSAE</sequence>
<reference evidence="2" key="1">
    <citation type="submission" date="2020-10" db="EMBL/GenBank/DDBJ databases">
        <authorList>
            <person name="Kusch S."/>
        </authorList>
    </citation>
    <scope>NUCLEOTIDE SEQUENCE</scope>
    <source>
        <strain evidence="2">SwB9</strain>
    </source>
</reference>
<gene>
    <name evidence="2" type="ORF">SCLTRI_LOCUS3597</name>
</gene>
<proteinExistence type="predicted"/>
<accession>A0A8H2ZRD6</accession>
<protein>
    <submittedName>
        <fullName evidence="2">14c8645d-f080-4bc1-9731-ca05c6f1fd2d</fullName>
    </submittedName>
</protein>
<dbReference type="AlphaFoldDB" id="A0A8H2ZRD6"/>
<evidence type="ECO:0000256" key="1">
    <source>
        <dbReference type="SAM" id="MobiDB-lite"/>
    </source>
</evidence>